<dbReference type="SFLD" id="SFLDG01082">
    <property type="entry name" value="B12-binding_domain_containing"/>
    <property type="match status" value="1"/>
</dbReference>
<dbReference type="Gene3D" id="3.40.50.280">
    <property type="entry name" value="Cobalamin-binding domain"/>
    <property type="match status" value="1"/>
</dbReference>
<dbReference type="Pfam" id="PF04055">
    <property type="entry name" value="Radical_SAM"/>
    <property type="match status" value="1"/>
</dbReference>
<dbReference type="SFLD" id="SFLDS00029">
    <property type="entry name" value="Radical_SAM"/>
    <property type="match status" value="1"/>
</dbReference>
<dbReference type="SMART" id="SM00729">
    <property type="entry name" value="Elp3"/>
    <property type="match status" value="1"/>
</dbReference>
<dbReference type="Proteomes" id="UP000005695">
    <property type="component" value="Unassembled WGS sequence"/>
</dbReference>
<dbReference type="InterPro" id="IPR006638">
    <property type="entry name" value="Elp3/MiaA/NifB-like_rSAM"/>
</dbReference>
<evidence type="ECO:0000256" key="4">
    <source>
        <dbReference type="ARBA" id="ARBA00022679"/>
    </source>
</evidence>
<dbReference type="PROSITE" id="PS01278">
    <property type="entry name" value="MTTASE_RADICAL"/>
    <property type="match status" value="1"/>
</dbReference>
<dbReference type="InterPro" id="IPR006158">
    <property type="entry name" value="Cobalamin-bd"/>
</dbReference>
<dbReference type="SFLD" id="SFLDG01123">
    <property type="entry name" value="methyltransferase_(Class_B)"/>
    <property type="match status" value="1"/>
</dbReference>
<dbReference type="InterPro" id="IPR007197">
    <property type="entry name" value="rSAM"/>
</dbReference>
<name>Q1JYQ7_DESA6</name>
<dbReference type="InterPro" id="IPR023404">
    <property type="entry name" value="rSAM_horseshoe"/>
</dbReference>
<protein>
    <submittedName>
        <fullName evidence="11">Radical SAM</fullName>
    </submittedName>
</protein>
<gene>
    <name evidence="11" type="ORF">Dace_1022</name>
</gene>
<dbReference type="SUPFAM" id="SSF102114">
    <property type="entry name" value="Radical SAM enzymes"/>
    <property type="match status" value="1"/>
</dbReference>
<evidence type="ECO:0000256" key="7">
    <source>
        <dbReference type="ARBA" id="ARBA00023004"/>
    </source>
</evidence>
<evidence type="ECO:0000259" key="9">
    <source>
        <dbReference type="PROSITE" id="PS51332"/>
    </source>
</evidence>
<dbReference type="GO" id="GO:0005829">
    <property type="term" value="C:cytosol"/>
    <property type="evidence" value="ECO:0007669"/>
    <property type="project" value="TreeGrafter"/>
</dbReference>
<evidence type="ECO:0000256" key="5">
    <source>
        <dbReference type="ARBA" id="ARBA00022691"/>
    </source>
</evidence>
<dbReference type="GO" id="GO:0031419">
    <property type="term" value="F:cobalamin binding"/>
    <property type="evidence" value="ECO:0007669"/>
    <property type="project" value="InterPro"/>
</dbReference>
<evidence type="ECO:0000259" key="10">
    <source>
        <dbReference type="PROSITE" id="PS51918"/>
    </source>
</evidence>
<dbReference type="CDD" id="cd02068">
    <property type="entry name" value="radical_SAM_B12_BD"/>
    <property type="match status" value="1"/>
</dbReference>
<accession>Q1JYQ7</accession>
<keyword evidence="5" id="KW-0949">S-adenosyl-L-methionine</keyword>
<dbReference type="InterPro" id="IPR051198">
    <property type="entry name" value="BchE-like"/>
</dbReference>
<comment type="caution">
    <text evidence="11">The sequence shown here is derived from an EMBL/GenBank/DDBJ whole genome shotgun (WGS) entry which is preliminary data.</text>
</comment>
<dbReference type="GO" id="GO:0051539">
    <property type="term" value="F:4 iron, 4 sulfur cluster binding"/>
    <property type="evidence" value="ECO:0007669"/>
    <property type="project" value="UniProtKB-KW"/>
</dbReference>
<dbReference type="InterPro" id="IPR058240">
    <property type="entry name" value="rSAM_sf"/>
</dbReference>
<dbReference type="PROSITE" id="PS51918">
    <property type="entry name" value="RADICAL_SAM"/>
    <property type="match status" value="1"/>
</dbReference>
<keyword evidence="2" id="KW-0004">4Fe-4S</keyword>
<evidence type="ECO:0000256" key="2">
    <source>
        <dbReference type="ARBA" id="ARBA00022485"/>
    </source>
</evidence>
<dbReference type="GO" id="GO:0003824">
    <property type="term" value="F:catalytic activity"/>
    <property type="evidence" value="ECO:0007669"/>
    <property type="project" value="InterPro"/>
</dbReference>
<keyword evidence="8" id="KW-0411">Iron-sulfur</keyword>
<sequence>MNILLINPPNCGRSIPEERYGIDSLKQIFRGEPLALEVVAAGLTDHNVTILDLKADNTDLQKTIHAGKPDIIGFTAMTCEANTVKKLARQARTLCDATLVIGGIHASNVPEHFNEEPFDYIVLGLGKDSFHQLVTHLEQSQSDFAIPGIASVTPGQPLSWSPRRYNHTDQPIDHAPRYDLIESYRDDYFLAKLNVSLGFVVTAFGCPFNCSFCCIAGQCGGQYLTQPIDAVIRDLQSLPDIPFIRLVDANTFGSPAHAEELYRAIKQAGIKKNYLIDVRADTVVRHPVLLQQWKEIGLRSVVIGFEEINDQRLAQMNKQGTQALNDEALLRLKELDITVVGDFIVDPDYSHDDFDTLERYITSHKIDLPMLTIMTPLPGTPIYDSMKKRITEHNLDYYTLTNAVTRTRLPEKEFYTRYANLLRACHAQAKL</sequence>
<evidence type="ECO:0000256" key="3">
    <source>
        <dbReference type="ARBA" id="ARBA00022603"/>
    </source>
</evidence>
<dbReference type="OrthoDB" id="9762608at2"/>
<dbReference type="Gene3D" id="3.80.30.20">
    <property type="entry name" value="tm_1862 like domain"/>
    <property type="match status" value="1"/>
</dbReference>
<dbReference type="PANTHER" id="PTHR43409">
    <property type="entry name" value="ANAEROBIC MAGNESIUM-PROTOPORPHYRIN IX MONOMETHYL ESTER CYCLASE-RELATED"/>
    <property type="match status" value="1"/>
</dbReference>
<evidence type="ECO:0000256" key="8">
    <source>
        <dbReference type="ARBA" id="ARBA00023014"/>
    </source>
</evidence>
<reference evidence="11" key="2">
    <citation type="submission" date="2006-05" db="EMBL/GenBank/DDBJ databases">
        <title>Sequencing of the draft genome and assembly of Desulfuromonas acetoxidans DSM 684.</title>
        <authorList>
            <consortium name="US DOE Joint Genome Institute (JGI-PGF)"/>
            <person name="Copeland A."/>
            <person name="Lucas S."/>
            <person name="Lapidus A."/>
            <person name="Barry K."/>
            <person name="Detter J.C."/>
            <person name="Glavina del Rio T."/>
            <person name="Hammon N."/>
            <person name="Israni S."/>
            <person name="Dalin E."/>
            <person name="Tice H."/>
            <person name="Bruce D."/>
            <person name="Pitluck S."/>
            <person name="Richardson P."/>
        </authorList>
    </citation>
    <scope>NUCLEOTIDE SEQUENCE [LARGE SCALE GENOMIC DNA]</scope>
    <source>
        <strain evidence="11">DSM 684</strain>
    </source>
</reference>
<keyword evidence="3" id="KW-0489">Methyltransferase</keyword>
<feature type="domain" description="Radical SAM core" evidence="10">
    <location>
        <begin position="192"/>
        <end position="417"/>
    </location>
</feature>
<reference evidence="11" key="1">
    <citation type="submission" date="2006-05" db="EMBL/GenBank/DDBJ databases">
        <title>Annotation of the draft genome assembly of Desulfuromonas acetoxidans DSM 684.</title>
        <authorList>
            <consortium name="US DOE Joint Genome Institute (JGI-ORNL)"/>
            <person name="Larimer F."/>
            <person name="Land M."/>
            <person name="Hauser L."/>
        </authorList>
    </citation>
    <scope>NUCLEOTIDE SEQUENCE [LARGE SCALE GENOMIC DNA]</scope>
    <source>
        <strain evidence="11">DSM 684</strain>
    </source>
</reference>
<feature type="domain" description="B12-binding" evidence="9">
    <location>
        <begin position="19"/>
        <end position="144"/>
    </location>
</feature>
<dbReference type="PROSITE" id="PS51332">
    <property type="entry name" value="B12_BINDING"/>
    <property type="match status" value="1"/>
</dbReference>
<dbReference type="GO" id="GO:0046872">
    <property type="term" value="F:metal ion binding"/>
    <property type="evidence" value="ECO:0007669"/>
    <property type="project" value="UniProtKB-KW"/>
</dbReference>
<keyword evidence="7" id="KW-0408">Iron</keyword>
<keyword evidence="12" id="KW-1185">Reference proteome</keyword>
<evidence type="ECO:0000313" key="12">
    <source>
        <dbReference type="Proteomes" id="UP000005695"/>
    </source>
</evidence>
<organism evidence="11 12">
    <name type="scientific">Desulfuromonas acetoxidans (strain DSM 684 / 11070)</name>
    <dbReference type="NCBI Taxonomy" id="281689"/>
    <lineage>
        <taxon>Bacteria</taxon>
        <taxon>Pseudomonadati</taxon>
        <taxon>Thermodesulfobacteriota</taxon>
        <taxon>Desulfuromonadia</taxon>
        <taxon>Desulfuromonadales</taxon>
        <taxon>Desulfuromonadaceae</taxon>
        <taxon>Desulfuromonas</taxon>
    </lineage>
</organism>
<evidence type="ECO:0000313" key="11">
    <source>
        <dbReference type="EMBL" id="EAT15358.1"/>
    </source>
</evidence>
<keyword evidence="6" id="KW-0479">Metal-binding</keyword>
<keyword evidence="4" id="KW-0808">Transferase</keyword>
<dbReference type="Pfam" id="PF02310">
    <property type="entry name" value="B12-binding"/>
    <property type="match status" value="1"/>
</dbReference>
<proteinExistence type="predicted"/>
<dbReference type="InterPro" id="IPR034466">
    <property type="entry name" value="Methyltransferase_Class_B"/>
</dbReference>
<dbReference type="InterPro" id="IPR020612">
    <property type="entry name" value="Methylthiotransferase_CS"/>
</dbReference>
<dbReference type="RefSeq" id="WP_006001030.1">
    <property type="nucleotide sequence ID" value="NZ_AAEW02000011.1"/>
</dbReference>
<dbReference type="PANTHER" id="PTHR43409:SF7">
    <property type="entry name" value="BLL1977 PROTEIN"/>
    <property type="match status" value="1"/>
</dbReference>
<dbReference type="AlphaFoldDB" id="Q1JYQ7"/>
<dbReference type="EMBL" id="AAEW02000011">
    <property type="protein sequence ID" value="EAT15358.1"/>
    <property type="molecule type" value="Genomic_DNA"/>
</dbReference>
<evidence type="ECO:0000256" key="1">
    <source>
        <dbReference type="ARBA" id="ARBA00001966"/>
    </source>
</evidence>
<comment type="cofactor">
    <cofactor evidence="1">
        <name>[4Fe-4S] cluster</name>
        <dbReference type="ChEBI" id="CHEBI:49883"/>
    </cofactor>
</comment>
<evidence type="ECO:0000256" key="6">
    <source>
        <dbReference type="ARBA" id="ARBA00022723"/>
    </source>
</evidence>
<dbReference type="CDD" id="cd01335">
    <property type="entry name" value="Radical_SAM"/>
    <property type="match status" value="1"/>
</dbReference>